<evidence type="ECO:0000256" key="3">
    <source>
        <dbReference type="SAM" id="MobiDB-lite"/>
    </source>
</evidence>
<evidence type="ECO:0000313" key="5">
    <source>
        <dbReference type="Proteomes" id="UP001211907"/>
    </source>
</evidence>
<comment type="similarity">
    <text evidence="1">Belongs to the PPR family. P subfamily.</text>
</comment>
<evidence type="ECO:0000256" key="1">
    <source>
        <dbReference type="ARBA" id="ARBA00007626"/>
    </source>
</evidence>
<evidence type="ECO:0008006" key="6">
    <source>
        <dbReference type="Google" id="ProtNLM"/>
    </source>
</evidence>
<gene>
    <name evidence="4" type="ORF">HK100_001287</name>
</gene>
<feature type="region of interest" description="Disordered" evidence="3">
    <location>
        <begin position="656"/>
        <end position="678"/>
    </location>
</feature>
<dbReference type="Gene3D" id="1.25.40.10">
    <property type="entry name" value="Tetratricopeptide repeat domain"/>
    <property type="match status" value="3"/>
</dbReference>
<dbReference type="EMBL" id="JADGJH010000128">
    <property type="protein sequence ID" value="KAJ3136783.1"/>
    <property type="molecule type" value="Genomic_DNA"/>
</dbReference>
<proteinExistence type="inferred from homology"/>
<dbReference type="PROSITE" id="PS51375">
    <property type="entry name" value="PPR"/>
    <property type="match status" value="2"/>
</dbReference>
<dbReference type="InterPro" id="IPR002885">
    <property type="entry name" value="PPR_rpt"/>
</dbReference>
<dbReference type="Proteomes" id="UP001211907">
    <property type="component" value="Unassembled WGS sequence"/>
</dbReference>
<sequence length="854" mass="94847">MIFVCGGWTGRVRVLRMGVWGVVGKGMGVQSGSLAWRYARLVGASARAGTAHSLRRAESLLETMERGVRPSHRRHLGLYAQVLHGYARLRDTAGVARLLRRLRFVGLEPDAVLNTIVLQALVAAGLPDAALRWHAHVVRPPQAAAAPNTDTRYYNALIAFFAKSSHLDRMLQAFEEMCARHPPDEHSYTTIIHAYMCANEPQLAVFWFDLMQGKRQYLSPFSSSVSLPVYPPIQPTVASFTALISGFAKRKDLPEALRWFQLLCAAIPTTIANSTLGTTSDTSDLFAPNLKTYTAVLHAYAKTGDMKGAEKWIERMASDLAVDKTIPNSNLNSNSSSKKSHSHSNTMSLFDGHVYNTLIGGYAGKQDYLGATKILKEMRDCNIPGDAITFGMLIGSHLKKTAEYPDGNVEAAILTFKEMISQDPPVFPTLHIFTLLIARIGHIVGKLDSLGRPTAARGGGGYLAISRRLQPKPTKPTQVFPALLQSPPSPPATDSQSVAEIIPRRTSEPAISSRPKEIHKENLLYLYNLFRKSLSKLLVPIPPPPPTLLKNHEQQSPIVPFQAFSNPAATHPPLPIYDAVLAHHSTLHQIPAIKQTVYHALVDGAVPDESFIVRAVKGIGRAAGFDGIWHFVRDIGIILTDLNNIRSVAVIKEKRRQNENKDGGDGGDGGGYEAVKSKQQNNSRNSFFGGRLVSNLLKEVENIDSSMNRWMEAEEQSEFIKMVNAVGIAAYPVYAFQSRRLGISNNYEDNKTGKSAIQRADLMKYDPKTRQHQIGVNIFNDEGADSLWKLVVRLQAQHGSGFNSTNFFQFRYLFLRHCEVNGFWRTRNEFVEWLHMNGELYDDFAYRKWLSGRA</sequence>
<dbReference type="Pfam" id="PF01535">
    <property type="entry name" value="PPR"/>
    <property type="match status" value="5"/>
</dbReference>
<protein>
    <recommendedName>
        <fullName evidence="6">Pentatricopeptide repeat-containing protein</fullName>
    </recommendedName>
</protein>
<name>A0AAD5T9A3_9FUNG</name>
<accession>A0AAD5T9A3</accession>
<dbReference type="InterPro" id="IPR050872">
    <property type="entry name" value="PPR_P_subfamily"/>
</dbReference>
<feature type="repeat" description="PPR" evidence="2">
    <location>
        <begin position="351"/>
        <end position="385"/>
    </location>
</feature>
<dbReference type="PANTHER" id="PTHR46128:SF329">
    <property type="entry name" value="MITOCHONDRIAL GROUP I INTRON SPLICING FACTOR DMR1"/>
    <property type="match status" value="1"/>
</dbReference>
<evidence type="ECO:0000256" key="2">
    <source>
        <dbReference type="PROSITE-ProRule" id="PRU00708"/>
    </source>
</evidence>
<keyword evidence="5" id="KW-1185">Reference proteome</keyword>
<evidence type="ECO:0000313" key="4">
    <source>
        <dbReference type="EMBL" id="KAJ3136783.1"/>
    </source>
</evidence>
<reference evidence="4" key="1">
    <citation type="submission" date="2020-05" db="EMBL/GenBank/DDBJ databases">
        <title>Phylogenomic resolution of chytrid fungi.</title>
        <authorList>
            <person name="Stajich J.E."/>
            <person name="Amses K."/>
            <person name="Simmons R."/>
            <person name="Seto K."/>
            <person name="Myers J."/>
            <person name="Bonds A."/>
            <person name="Quandt C.A."/>
            <person name="Barry K."/>
            <person name="Liu P."/>
            <person name="Grigoriev I."/>
            <person name="Longcore J.E."/>
            <person name="James T.Y."/>
        </authorList>
    </citation>
    <scope>NUCLEOTIDE SEQUENCE</scope>
    <source>
        <strain evidence="4">JEL0513</strain>
    </source>
</reference>
<feature type="repeat" description="PPR" evidence="2">
    <location>
        <begin position="289"/>
        <end position="319"/>
    </location>
</feature>
<dbReference type="InterPro" id="IPR011990">
    <property type="entry name" value="TPR-like_helical_dom_sf"/>
</dbReference>
<dbReference type="PANTHER" id="PTHR46128">
    <property type="entry name" value="MITOCHONDRIAL GROUP I INTRON SPLICING FACTOR CCM1"/>
    <property type="match status" value="1"/>
</dbReference>
<dbReference type="NCBIfam" id="TIGR00756">
    <property type="entry name" value="PPR"/>
    <property type="match status" value="2"/>
</dbReference>
<organism evidence="4 5">
    <name type="scientific">Physocladia obscura</name>
    <dbReference type="NCBI Taxonomy" id="109957"/>
    <lineage>
        <taxon>Eukaryota</taxon>
        <taxon>Fungi</taxon>
        <taxon>Fungi incertae sedis</taxon>
        <taxon>Chytridiomycota</taxon>
        <taxon>Chytridiomycota incertae sedis</taxon>
        <taxon>Chytridiomycetes</taxon>
        <taxon>Chytridiales</taxon>
        <taxon>Chytriomycetaceae</taxon>
        <taxon>Physocladia</taxon>
    </lineage>
</organism>
<dbReference type="AlphaFoldDB" id="A0AAD5T9A3"/>
<comment type="caution">
    <text evidence="4">The sequence shown here is derived from an EMBL/GenBank/DDBJ whole genome shotgun (WGS) entry which is preliminary data.</text>
</comment>